<keyword evidence="11" id="KW-0407">Ion channel</keyword>
<feature type="transmembrane region" description="Helical" evidence="13">
    <location>
        <begin position="181"/>
        <end position="205"/>
    </location>
</feature>
<evidence type="ECO:0000256" key="3">
    <source>
        <dbReference type="ARBA" id="ARBA00022538"/>
    </source>
</evidence>
<organism evidence="15 16">
    <name type="scientific">Nicoliella lavandulae</name>
    <dbReference type="NCBI Taxonomy" id="3082954"/>
    <lineage>
        <taxon>Bacteria</taxon>
        <taxon>Bacillati</taxon>
        <taxon>Bacillota</taxon>
        <taxon>Bacilli</taxon>
        <taxon>Lactobacillales</taxon>
        <taxon>Lactobacillaceae</taxon>
        <taxon>Nicoliella</taxon>
    </lineage>
</organism>
<dbReference type="PANTHER" id="PTHR11537:SF254">
    <property type="entry name" value="POTASSIUM VOLTAGE-GATED CHANNEL PROTEIN SHAB"/>
    <property type="match status" value="1"/>
</dbReference>
<dbReference type="PANTHER" id="PTHR11537">
    <property type="entry name" value="VOLTAGE-GATED POTASSIUM CHANNEL"/>
    <property type="match status" value="1"/>
</dbReference>
<evidence type="ECO:0000256" key="6">
    <source>
        <dbReference type="ARBA" id="ARBA00022882"/>
    </source>
</evidence>
<evidence type="ECO:0000256" key="8">
    <source>
        <dbReference type="ARBA" id="ARBA00022989"/>
    </source>
</evidence>
<evidence type="ECO:0000256" key="4">
    <source>
        <dbReference type="ARBA" id="ARBA00022692"/>
    </source>
</evidence>
<dbReference type="RefSeq" id="WP_339960801.1">
    <property type="nucleotide sequence ID" value="NZ_JAWMWH010000003.1"/>
</dbReference>
<evidence type="ECO:0000256" key="2">
    <source>
        <dbReference type="ARBA" id="ARBA00022448"/>
    </source>
</evidence>
<keyword evidence="8 13" id="KW-1133">Transmembrane helix</keyword>
<dbReference type="EMBL" id="JAWMWH010000003">
    <property type="protein sequence ID" value="MEJ6400952.1"/>
    <property type="molecule type" value="Genomic_DNA"/>
</dbReference>
<feature type="coiled-coil region" evidence="12">
    <location>
        <begin position="207"/>
        <end position="244"/>
    </location>
</feature>
<evidence type="ECO:0000256" key="10">
    <source>
        <dbReference type="ARBA" id="ARBA00023136"/>
    </source>
</evidence>
<evidence type="ECO:0000256" key="9">
    <source>
        <dbReference type="ARBA" id="ARBA00023065"/>
    </source>
</evidence>
<keyword evidence="4 13" id="KW-0812">Transmembrane</keyword>
<feature type="transmembrane region" description="Helical" evidence="13">
    <location>
        <begin position="71"/>
        <end position="89"/>
    </location>
</feature>
<keyword evidence="6" id="KW-0851">Voltage-gated channel</keyword>
<gene>
    <name evidence="15" type="ORF">R4146_07320</name>
</gene>
<feature type="transmembrane region" description="Helical" evidence="13">
    <location>
        <begin position="126"/>
        <end position="148"/>
    </location>
</feature>
<evidence type="ECO:0000313" key="16">
    <source>
        <dbReference type="Proteomes" id="UP001370590"/>
    </source>
</evidence>
<sequence>MKIAYKLYILIMSLLALISVGIFILDYNGKINLLAYPWNIIDNSTLAIFAIDYFTRLIIAKDKWKFFRHNIFDLLAILPFDSFFAIFRITRVTRLIRLFKIMRMLRFVGVLGKFGRNAKKFLKTNGLIWVLSVATILILISSMTYSLAENTSFGEAVWWSITTTTTVGYGDISPQTPIGKVAAVILMFTGIGIIGILTSAITSYFEKDEDNKTIDDVIEEIKKLRDENKQLNEKIDRIEDELKK</sequence>
<keyword evidence="3" id="KW-0633">Potassium transport</keyword>
<feature type="domain" description="Ion transport" evidence="14">
    <location>
        <begin position="7"/>
        <end position="210"/>
    </location>
</feature>
<reference evidence="15 16" key="1">
    <citation type="submission" date="2023-10" db="EMBL/GenBank/DDBJ databases">
        <title>Nicoliella lavandulae sp. nov. isolated from Lavandula angustifolia flowers.</title>
        <authorList>
            <person name="Alcantara C."/>
            <person name="Zuniga M."/>
            <person name="Landete J.M."/>
            <person name="Monedero V."/>
        </authorList>
    </citation>
    <scope>NUCLEOTIDE SEQUENCE [LARGE SCALE GENOMIC DNA]</scope>
    <source>
        <strain evidence="15 16">Es01</strain>
    </source>
</reference>
<evidence type="ECO:0000256" key="13">
    <source>
        <dbReference type="SAM" id="Phobius"/>
    </source>
</evidence>
<dbReference type="Proteomes" id="UP001370590">
    <property type="component" value="Unassembled WGS sequence"/>
</dbReference>
<dbReference type="Gene3D" id="1.10.287.70">
    <property type="match status" value="1"/>
</dbReference>
<keyword evidence="9" id="KW-0406">Ion transport</keyword>
<keyword evidence="12" id="KW-0175">Coiled coil</keyword>
<accession>A0ABU8SM20</accession>
<dbReference type="InterPro" id="IPR027359">
    <property type="entry name" value="Volt_channel_dom_sf"/>
</dbReference>
<proteinExistence type="predicted"/>
<keyword evidence="5" id="KW-0631">Potassium channel</keyword>
<keyword evidence="16" id="KW-1185">Reference proteome</keyword>
<feature type="transmembrane region" description="Helical" evidence="13">
    <location>
        <begin position="7"/>
        <end position="25"/>
    </location>
</feature>
<dbReference type="InterPro" id="IPR028325">
    <property type="entry name" value="VG_K_chnl"/>
</dbReference>
<dbReference type="Pfam" id="PF00520">
    <property type="entry name" value="Ion_trans"/>
    <property type="match status" value="1"/>
</dbReference>
<evidence type="ECO:0000256" key="11">
    <source>
        <dbReference type="ARBA" id="ARBA00023303"/>
    </source>
</evidence>
<evidence type="ECO:0000256" key="1">
    <source>
        <dbReference type="ARBA" id="ARBA00004141"/>
    </source>
</evidence>
<dbReference type="SUPFAM" id="SSF81324">
    <property type="entry name" value="Voltage-gated potassium channels"/>
    <property type="match status" value="1"/>
</dbReference>
<evidence type="ECO:0000313" key="15">
    <source>
        <dbReference type="EMBL" id="MEJ6400952.1"/>
    </source>
</evidence>
<name>A0ABU8SM20_9LACO</name>
<evidence type="ECO:0000256" key="12">
    <source>
        <dbReference type="SAM" id="Coils"/>
    </source>
</evidence>
<dbReference type="Gene3D" id="1.20.120.350">
    <property type="entry name" value="Voltage-gated potassium channels. Chain C"/>
    <property type="match status" value="1"/>
</dbReference>
<comment type="subcellular location">
    <subcellularLocation>
        <location evidence="1">Membrane</location>
        <topology evidence="1">Multi-pass membrane protein</topology>
    </subcellularLocation>
</comment>
<keyword evidence="10 13" id="KW-0472">Membrane</keyword>
<evidence type="ECO:0000259" key="14">
    <source>
        <dbReference type="Pfam" id="PF00520"/>
    </source>
</evidence>
<dbReference type="InterPro" id="IPR005821">
    <property type="entry name" value="Ion_trans_dom"/>
</dbReference>
<keyword evidence="2" id="KW-0813">Transport</keyword>
<comment type="caution">
    <text evidence="15">The sequence shown here is derived from an EMBL/GenBank/DDBJ whole genome shotgun (WGS) entry which is preliminary data.</text>
</comment>
<keyword evidence="7" id="KW-0630">Potassium</keyword>
<evidence type="ECO:0000256" key="5">
    <source>
        <dbReference type="ARBA" id="ARBA00022826"/>
    </source>
</evidence>
<dbReference type="PRINTS" id="PR00169">
    <property type="entry name" value="KCHANNEL"/>
</dbReference>
<protein>
    <submittedName>
        <fullName evidence="15">Ion channel</fullName>
    </submittedName>
</protein>
<evidence type="ECO:0000256" key="7">
    <source>
        <dbReference type="ARBA" id="ARBA00022958"/>
    </source>
</evidence>